<gene>
    <name evidence="1" type="ORF">ACH49_13175</name>
</gene>
<sequence>MGAGLLTRTQGAVAAIALAGPRLLARGTAPAVGVAAGAVAGTARAGVRSADFAARAARVAR</sequence>
<comment type="caution">
    <text evidence="1">The sequence shown here is derived from an EMBL/GenBank/DDBJ whole genome shotgun (WGS) entry which is preliminary data.</text>
</comment>
<protein>
    <submittedName>
        <fullName evidence="1">Uncharacterized protein</fullName>
    </submittedName>
</protein>
<name>A0ABR5HYS5_STRLW</name>
<organism evidence="1 2">
    <name type="scientific">Streptomyces leeuwenhoekii</name>
    <dbReference type="NCBI Taxonomy" id="1437453"/>
    <lineage>
        <taxon>Bacteria</taxon>
        <taxon>Bacillati</taxon>
        <taxon>Actinomycetota</taxon>
        <taxon>Actinomycetes</taxon>
        <taxon>Kitasatosporales</taxon>
        <taxon>Streptomycetaceae</taxon>
        <taxon>Streptomyces</taxon>
    </lineage>
</organism>
<reference evidence="1 2" key="1">
    <citation type="submission" date="2015-06" db="EMBL/GenBank/DDBJ databases">
        <title>Draft genome sequence of Streptomyces leeuwenhoekii C58, which produces the novel lasso peptide, chaxapeptin.</title>
        <authorList>
            <person name="Yi Y."/>
            <person name="Hai D."/>
            <person name="Jaspars M."/>
            <person name="Sheng H."/>
            <person name="Rateb M.E."/>
            <person name="Bull A."/>
            <person name="Goodfellow M."/>
            <person name="Asenjo J.A."/>
            <person name="Ebel R."/>
        </authorList>
    </citation>
    <scope>NUCLEOTIDE SEQUENCE [LARGE SCALE GENOMIC DNA]</scope>
    <source>
        <strain evidence="1 2">C58</strain>
    </source>
</reference>
<evidence type="ECO:0000313" key="1">
    <source>
        <dbReference type="EMBL" id="KMS79015.1"/>
    </source>
</evidence>
<dbReference type="Proteomes" id="UP000037274">
    <property type="component" value="Unassembled WGS sequence"/>
</dbReference>
<dbReference type="EMBL" id="LFEH01000040">
    <property type="protein sequence ID" value="KMS79015.1"/>
    <property type="molecule type" value="Genomic_DNA"/>
</dbReference>
<accession>A0ABR5HYS5</accession>
<proteinExistence type="predicted"/>
<evidence type="ECO:0000313" key="2">
    <source>
        <dbReference type="Proteomes" id="UP000037274"/>
    </source>
</evidence>
<keyword evidence="2" id="KW-1185">Reference proteome</keyword>
<feature type="non-terminal residue" evidence="1">
    <location>
        <position position="61"/>
    </location>
</feature>